<dbReference type="Proteomes" id="UP000606396">
    <property type="component" value="Unassembled WGS sequence"/>
</dbReference>
<dbReference type="InterPro" id="IPR003692">
    <property type="entry name" value="Hydantoinase_B"/>
</dbReference>
<gene>
    <name evidence="2" type="ORF">H6G94_14480</name>
</gene>
<protein>
    <submittedName>
        <fullName evidence="2">Hydantoinase B/oxoprolinase family protein</fullName>
    </submittedName>
</protein>
<reference evidence="2 3" key="1">
    <citation type="journal article" date="2020" name="ISME J.">
        <title>Comparative genomics reveals insights into cyanobacterial evolution and habitat adaptation.</title>
        <authorList>
            <person name="Chen M.Y."/>
            <person name="Teng W.K."/>
            <person name="Zhao L."/>
            <person name="Hu C.X."/>
            <person name="Zhou Y.K."/>
            <person name="Han B.P."/>
            <person name="Song L.R."/>
            <person name="Shu W.S."/>
        </authorList>
    </citation>
    <scope>NUCLEOTIDE SEQUENCE [LARGE SCALE GENOMIC DNA]</scope>
    <source>
        <strain evidence="2 3">FACHB-252</strain>
    </source>
</reference>
<accession>A0ABR8HB05</accession>
<evidence type="ECO:0000313" key="2">
    <source>
        <dbReference type="EMBL" id="MBD2612470.1"/>
    </source>
</evidence>
<comment type="caution">
    <text evidence="2">The sequence shown here is derived from an EMBL/GenBank/DDBJ whole genome shotgun (WGS) entry which is preliminary data.</text>
</comment>
<evidence type="ECO:0000259" key="1">
    <source>
        <dbReference type="Pfam" id="PF02538"/>
    </source>
</evidence>
<dbReference type="PANTHER" id="PTHR11365">
    <property type="entry name" value="5-OXOPROLINASE RELATED"/>
    <property type="match status" value="1"/>
</dbReference>
<dbReference type="Pfam" id="PF02538">
    <property type="entry name" value="Hydantoinase_B"/>
    <property type="match status" value="1"/>
</dbReference>
<evidence type="ECO:0000313" key="3">
    <source>
        <dbReference type="Proteomes" id="UP000606396"/>
    </source>
</evidence>
<keyword evidence="3" id="KW-1185">Reference proteome</keyword>
<organism evidence="2 3">
    <name type="scientific">Nostoc punctiforme FACHB-252</name>
    <dbReference type="NCBI Taxonomy" id="1357509"/>
    <lineage>
        <taxon>Bacteria</taxon>
        <taxon>Bacillati</taxon>
        <taxon>Cyanobacteriota</taxon>
        <taxon>Cyanophyceae</taxon>
        <taxon>Nostocales</taxon>
        <taxon>Nostocaceae</taxon>
        <taxon>Nostoc</taxon>
    </lineage>
</organism>
<dbReference type="EMBL" id="JACJTC010000009">
    <property type="protein sequence ID" value="MBD2612470.1"/>
    <property type="molecule type" value="Genomic_DNA"/>
</dbReference>
<sequence>MYATTQPDPVRLEIFKNLYQFIAEQMGIVLQNTATSVNIKERLDFSCAIFDSSGLLVANAPHIPVHLGSMSESVRSLINDKGDTIKPGNVYLSNNPYNGGTHLPDVTAITPVFLGSGEMGRWGDGGDEEINNAQCPMPIFFVASRGHQADIGGITPGSMPPHSTTVEEEGILFDNFLLVEEGNFQETALRHHLLNHTYPARNPDQNLADFKAQIAANERGVQELRKMVWQYGLDIVQAYMKFVQANAEEAVRRAIAVLKDGSFVYKMDNGAQIQVQVTIHPESRSATIDFTGTSRQLNSNFNAPKAVTQAAVLYVFRTLVDDNIPLNAGCLNPLEIIIPEGCMLNPTYPAAVVAGNVETSQTIVDALYGALGVMAASQGTMNNFTFGNEKYQYYETICGGSGAGINFDGTDGVHSHMTNSRLTDPEVLETRYPVLLESFSIRADSGGKGEYSGGNGVVRRIRFLEPMTANILSGHRLVATFGLNGGEAGKVGHNWIQRQDGSEESLDSTATVEMNVGDVFVIETPGGGGFGHQQAHRRRE</sequence>
<dbReference type="PANTHER" id="PTHR11365:SF23">
    <property type="entry name" value="HYPOTHETICAL 5-OXOPROLINASE (EUROFUNG)-RELATED"/>
    <property type="match status" value="1"/>
</dbReference>
<feature type="domain" description="Hydantoinase B/oxoprolinase" evidence="1">
    <location>
        <begin position="8"/>
        <end position="532"/>
    </location>
</feature>
<name>A0ABR8HB05_NOSPU</name>
<dbReference type="InterPro" id="IPR045079">
    <property type="entry name" value="Oxoprolinase-like"/>
</dbReference>
<dbReference type="RefSeq" id="WP_190949979.1">
    <property type="nucleotide sequence ID" value="NZ_JACJTC010000009.1"/>
</dbReference>
<proteinExistence type="predicted"/>